<evidence type="ECO:0000256" key="1">
    <source>
        <dbReference type="SAM" id="MobiDB-lite"/>
    </source>
</evidence>
<dbReference type="Pfam" id="PF11175">
    <property type="entry name" value="DUF2961"/>
    <property type="match status" value="1"/>
</dbReference>
<feature type="region of interest" description="Disordered" evidence="1">
    <location>
        <begin position="463"/>
        <end position="484"/>
    </location>
</feature>
<name>A0A934RAV2_9BACT</name>
<sequence length="555" mass="62734">MTIIRMIQPFTSALLISSVILISEARSEVTTTSLLNEMVDREALPRFPSSDFRLKQASSYNRASKTPDDEKGWFTNRDFNSNDRDKNFIRIDNRDGRKEWVLMDHKGAGAIVRTWMPWANDRKPDTDTIIRIYLDGAAEPVLQGNMLSLFDGSGLIPYPFAHESLRSAVSFFPIPYAKHCKITTSKAPFFYQFTYREYPQGTKVKTFSVEEFESAQPLAKSIGEKLIAPHGPDLGGDLTLTKTLSTQEEAIIDLPAGPGSVREIAVKLGSYQKPAITRSVVLKMECDGKETIWCPIGDFFGSGIGLHPFRGFYRTVDEDGTMSCRWIMPYQKTARISLVNLGKDSVEATLAARTGDWAWDSQSMYFHADWKRQYPVPTRPFSDWNYITTSGQGVYVGDTLTVMNPVERWWGEGDEKIWVDGEDFPSIFGTGTEDYYAYSWGGRSTDFYEHPFHAQPRSNEYNKLNRKTARNEKDTSGYSTETRTRSLDTMPFGKSLQLDMEVWSWTECDMEFAVATYWYGLPGTTSNVEPSPDGATAPLTWPLSAKQGGNKKPAR</sequence>
<proteinExistence type="predicted"/>
<dbReference type="Proteomes" id="UP000658278">
    <property type="component" value="Unassembled WGS sequence"/>
</dbReference>
<gene>
    <name evidence="2" type="ORF">JIN81_11425</name>
</gene>
<reference evidence="2" key="1">
    <citation type="submission" date="2021-01" db="EMBL/GenBank/DDBJ databases">
        <title>Modified the classification status of verrucomicrobia.</title>
        <authorList>
            <person name="Feng X."/>
        </authorList>
    </citation>
    <scope>NUCLEOTIDE SEQUENCE</scope>
    <source>
        <strain evidence="2">KCTC 22201</strain>
    </source>
</reference>
<feature type="region of interest" description="Disordered" evidence="1">
    <location>
        <begin position="529"/>
        <end position="555"/>
    </location>
</feature>
<dbReference type="Gene3D" id="2.60.120.1390">
    <property type="match status" value="2"/>
</dbReference>
<evidence type="ECO:0000313" key="2">
    <source>
        <dbReference type="EMBL" id="MBK1827632.1"/>
    </source>
</evidence>
<keyword evidence="3" id="KW-1185">Reference proteome</keyword>
<dbReference type="InterPro" id="IPR021345">
    <property type="entry name" value="DUF2961"/>
</dbReference>
<comment type="caution">
    <text evidence="2">The sequence shown here is derived from an EMBL/GenBank/DDBJ whole genome shotgun (WGS) entry which is preliminary data.</text>
</comment>
<evidence type="ECO:0000313" key="3">
    <source>
        <dbReference type="Proteomes" id="UP000658278"/>
    </source>
</evidence>
<accession>A0A934RAV2</accession>
<protein>
    <submittedName>
        <fullName evidence="2">DUF2961 domain-containing protein</fullName>
    </submittedName>
</protein>
<dbReference type="EMBL" id="JAENII010000008">
    <property type="protein sequence ID" value="MBK1827632.1"/>
    <property type="molecule type" value="Genomic_DNA"/>
</dbReference>
<dbReference type="AlphaFoldDB" id="A0A934RAV2"/>
<organism evidence="2 3">
    <name type="scientific">Haloferula rosea</name>
    <dbReference type="NCBI Taxonomy" id="490093"/>
    <lineage>
        <taxon>Bacteria</taxon>
        <taxon>Pseudomonadati</taxon>
        <taxon>Verrucomicrobiota</taxon>
        <taxon>Verrucomicrobiia</taxon>
        <taxon>Verrucomicrobiales</taxon>
        <taxon>Verrucomicrobiaceae</taxon>
        <taxon>Haloferula</taxon>
    </lineage>
</organism>